<comment type="subcellular location">
    <subcellularLocation>
        <location evidence="1 5">Membrane</location>
        <topology evidence="1 5">Multi-pass membrane protein</topology>
    </subcellularLocation>
</comment>
<evidence type="ECO:0000256" key="2">
    <source>
        <dbReference type="ARBA" id="ARBA00022692"/>
    </source>
</evidence>
<feature type="transmembrane region" description="Helical" evidence="5">
    <location>
        <begin position="68"/>
        <end position="86"/>
    </location>
</feature>
<dbReference type="EMBL" id="GADI01006605">
    <property type="protein sequence ID" value="JAA67203.1"/>
    <property type="molecule type" value="mRNA"/>
</dbReference>
<evidence type="ECO:0000256" key="1">
    <source>
        <dbReference type="ARBA" id="ARBA00004141"/>
    </source>
</evidence>
<dbReference type="Pfam" id="PF03208">
    <property type="entry name" value="PRA1"/>
    <property type="match status" value="1"/>
</dbReference>
<dbReference type="PANTHER" id="PTHR12859:SF0">
    <property type="entry name" value="PRA1 FAMILY PROTEIN"/>
    <property type="match status" value="1"/>
</dbReference>
<sequence length="216" mass="24358">MANEVEVAPLRSLDDFILESARFQLPNVKDFEKWGNRVLNNLLYYQSNYFVLAILVFLGVGILHPSKMLCGMLAVAVAFGLFYYVTNSQRAATRFKRDHPIISVFVILLGGYFIVHMLGSVMVFLFGILLPIMLVFIHSSMRLRNIKNKLTNKIETIGLKRTPMGLFLEALGQEQEVGSRSAGFVSSAAQASGELPDKLEEKINQIGQRMRISRNR</sequence>
<organism evidence="6">
    <name type="scientific">Ixodes ricinus</name>
    <name type="common">Common tick</name>
    <name type="synonym">Acarus ricinus</name>
    <dbReference type="NCBI Taxonomy" id="34613"/>
    <lineage>
        <taxon>Eukaryota</taxon>
        <taxon>Metazoa</taxon>
        <taxon>Ecdysozoa</taxon>
        <taxon>Arthropoda</taxon>
        <taxon>Chelicerata</taxon>
        <taxon>Arachnida</taxon>
        <taxon>Acari</taxon>
        <taxon>Parasitiformes</taxon>
        <taxon>Ixodida</taxon>
        <taxon>Ixodoidea</taxon>
        <taxon>Ixodidae</taxon>
        <taxon>Ixodinae</taxon>
        <taxon>Ixodes</taxon>
    </lineage>
</organism>
<keyword evidence="3 5" id="KW-1133">Transmembrane helix</keyword>
<dbReference type="GO" id="GO:0016020">
    <property type="term" value="C:membrane"/>
    <property type="evidence" value="ECO:0007669"/>
    <property type="project" value="UniProtKB-SubCell"/>
</dbReference>
<protein>
    <recommendedName>
        <fullName evidence="5">PRA1 family protein</fullName>
    </recommendedName>
</protein>
<evidence type="ECO:0000256" key="3">
    <source>
        <dbReference type="ARBA" id="ARBA00022989"/>
    </source>
</evidence>
<accession>A0A0K8R8L6</accession>
<dbReference type="InterPro" id="IPR004895">
    <property type="entry name" value="Prenylated_rab_accept_PRA1"/>
</dbReference>
<evidence type="ECO:0000256" key="4">
    <source>
        <dbReference type="ARBA" id="ARBA00023136"/>
    </source>
</evidence>
<name>A0A0K8R8L6_IXORI</name>
<keyword evidence="4 5" id="KW-0472">Membrane</keyword>
<reference evidence="6" key="1">
    <citation type="submission" date="2012-12" db="EMBL/GenBank/DDBJ databases">
        <title>Identification and characterization of a phenylalanine ammonia-lyase gene family in Isatis indigotica Fort.</title>
        <authorList>
            <person name="Liu Q."/>
            <person name="Chen J."/>
            <person name="Zhou X."/>
            <person name="Di P."/>
            <person name="Xiao Y."/>
            <person name="Xuan H."/>
            <person name="Zhang L."/>
            <person name="Chen W."/>
        </authorList>
    </citation>
    <scope>NUCLEOTIDE SEQUENCE</scope>
    <source>
        <tissue evidence="6">Salivary gland</tissue>
    </source>
</reference>
<feature type="transmembrane region" description="Helical" evidence="5">
    <location>
        <begin position="121"/>
        <end position="139"/>
    </location>
</feature>
<keyword evidence="2 5" id="KW-0812">Transmembrane</keyword>
<evidence type="ECO:0000256" key="5">
    <source>
        <dbReference type="RuleBase" id="RU363107"/>
    </source>
</evidence>
<dbReference type="AlphaFoldDB" id="A0A0K8R8L6"/>
<evidence type="ECO:0000313" key="6">
    <source>
        <dbReference type="EMBL" id="JAA67203.1"/>
    </source>
</evidence>
<comment type="similarity">
    <text evidence="5">Belongs to the PRA1 family.</text>
</comment>
<proteinExistence type="evidence at transcript level"/>
<feature type="transmembrane region" description="Helical" evidence="5">
    <location>
        <begin position="98"/>
        <end position="115"/>
    </location>
</feature>
<feature type="transmembrane region" description="Helical" evidence="5">
    <location>
        <begin position="42"/>
        <end position="62"/>
    </location>
</feature>
<dbReference type="PANTHER" id="PTHR12859">
    <property type="entry name" value="PRA1 PROTEIN"/>
    <property type="match status" value="1"/>
</dbReference>